<name>A0A7S1FCB1_NOCSC</name>
<organism evidence="2">
    <name type="scientific">Noctiluca scintillans</name>
    <name type="common">Sea sparkle</name>
    <name type="synonym">Red tide dinoflagellate</name>
    <dbReference type="NCBI Taxonomy" id="2966"/>
    <lineage>
        <taxon>Eukaryota</taxon>
        <taxon>Sar</taxon>
        <taxon>Alveolata</taxon>
        <taxon>Dinophyceae</taxon>
        <taxon>Noctilucales</taxon>
        <taxon>Noctilucaceae</taxon>
        <taxon>Noctiluca</taxon>
    </lineage>
</organism>
<feature type="compositionally biased region" description="Low complexity" evidence="1">
    <location>
        <begin position="36"/>
        <end position="50"/>
    </location>
</feature>
<reference evidence="2" key="1">
    <citation type="submission" date="2021-01" db="EMBL/GenBank/DDBJ databases">
        <authorList>
            <person name="Corre E."/>
            <person name="Pelletier E."/>
            <person name="Niang G."/>
            <person name="Scheremetjew M."/>
            <person name="Finn R."/>
            <person name="Kale V."/>
            <person name="Holt S."/>
            <person name="Cochrane G."/>
            <person name="Meng A."/>
            <person name="Brown T."/>
            <person name="Cohen L."/>
        </authorList>
    </citation>
    <scope>NUCLEOTIDE SEQUENCE</scope>
</reference>
<feature type="region of interest" description="Disordered" evidence="1">
    <location>
        <begin position="1"/>
        <end position="76"/>
    </location>
</feature>
<evidence type="ECO:0000256" key="1">
    <source>
        <dbReference type="SAM" id="MobiDB-lite"/>
    </source>
</evidence>
<dbReference type="AlphaFoldDB" id="A0A7S1FCB1"/>
<proteinExistence type="predicted"/>
<gene>
    <name evidence="2" type="ORF">NSCI0253_LOCUS31085</name>
</gene>
<protein>
    <submittedName>
        <fullName evidence="2">Uncharacterized protein</fullName>
    </submittedName>
</protein>
<dbReference type="EMBL" id="HBFQ01043854">
    <property type="protein sequence ID" value="CAD8856733.1"/>
    <property type="molecule type" value="Transcribed_RNA"/>
</dbReference>
<accession>A0A7S1FCB1</accession>
<evidence type="ECO:0000313" key="2">
    <source>
        <dbReference type="EMBL" id="CAD8856733.1"/>
    </source>
</evidence>
<sequence length="184" mass="19607">MECVGSMEEPSQKRVRRARRELGTGVSQSARERVQAAAGEAPGAPANALARGKRCESNSAESPEVVGGTSRDIDTSEEALLDPVVLSSVHSQPSDLGVSSSGQLVHCARQDVVALPCLGLPPPPPPMDTNLKAGSAEENWVRNHPLYIKITQRGYPLPIGEKEILALRAYTPQEFGGEAQADSW</sequence>